<protein>
    <submittedName>
        <fullName evidence="8">Bifunctional 2',3'-cyclic-nucleotide 2'-phosphodiesterase/3'-nucleotidase</fullName>
    </submittedName>
</protein>
<feature type="domain" description="5'-Nucleotidase C-terminal" evidence="7">
    <location>
        <begin position="391"/>
        <end position="566"/>
    </location>
</feature>
<evidence type="ECO:0000259" key="6">
    <source>
        <dbReference type="Pfam" id="PF00149"/>
    </source>
</evidence>
<reference evidence="9" key="1">
    <citation type="submission" date="2021-01" db="EMBL/GenBank/DDBJ databases">
        <title>Draft genomes of Rhodovulum sulfidophilum.</title>
        <authorList>
            <person name="Guzman M.S."/>
        </authorList>
    </citation>
    <scope>NUCLEOTIDE SEQUENCE [LARGE SCALE GENOMIC DNA]</scope>
    <source>
        <strain evidence="9">AB19</strain>
    </source>
</reference>
<organism evidence="8 9">
    <name type="scientific">Rhodovulum visakhapatnamense</name>
    <dbReference type="NCBI Taxonomy" id="364297"/>
    <lineage>
        <taxon>Bacteria</taxon>
        <taxon>Pseudomonadati</taxon>
        <taxon>Pseudomonadota</taxon>
        <taxon>Alphaproteobacteria</taxon>
        <taxon>Rhodobacterales</taxon>
        <taxon>Paracoccaceae</taxon>
        <taxon>Rhodovulum</taxon>
    </lineage>
</organism>
<dbReference type="SUPFAM" id="SSF55816">
    <property type="entry name" value="5'-nucleotidase (syn. UDP-sugar hydrolase), C-terminal domain"/>
    <property type="match status" value="1"/>
</dbReference>
<dbReference type="InterPro" id="IPR029052">
    <property type="entry name" value="Metallo-depent_PP-like"/>
</dbReference>
<dbReference type="Pfam" id="PF02872">
    <property type="entry name" value="5_nucleotid_C"/>
    <property type="match status" value="1"/>
</dbReference>
<dbReference type="Proteomes" id="UP000635853">
    <property type="component" value="Unassembled WGS sequence"/>
</dbReference>
<feature type="domain" description="Calcineurin-like phosphoesterase" evidence="6">
    <location>
        <begin position="35"/>
        <end position="273"/>
    </location>
</feature>
<evidence type="ECO:0000256" key="5">
    <source>
        <dbReference type="RuleBase" id="RU362119"/>
    </source>
</evidence>
<dbReference type="InterPro" id="IPR006179">
    <property type="entry name" value="5_nucleotidase/apyrase"/>
</dbReference>
<keyword evidence="5" id="KW-0378">Hydrolase</keyword>
<dbReference type="InterPro" id="IPR008334">
    <property type="entry name" value="5'-Nucleotdase_C"/>
</dbReference>
<evidence type="ECO:0000256" key="3">
    <source>
        <dbReference type="ARBA" id="ARBA00022729"/>
    </source>
</evidence>
<dbReference type="InterPro" id="IPR036907">
    <property type="entry name" value="5'-Nucleotdase_C_sf"/>
</dbReference>
<dbReference type="NCBIfam" id="NF006938">
    <property type="entry name" value="PRK09420.1"/>
    <property type="match status" value="1"/>
</dbReference>
<evidence type="ECO:0000256" key="1">
    <source>
        <dbReference type="ARBA" id="ARBA00006654"/>
    </source>
</evidence>
<dbReference type="InterPro" id="IPR041827">
    <property type="entry name" value="CpdB_N"/>
</dbReference>
<dbReference type="Gene3D" id="3.60.21.10">
    <property type="match status" value="1"/>
</dbReference>
<dbReference type="PANTHER" id="PTHR11575:SF6">
    <property type="entry name" value="2',3'-CYCLIC-NUCLEOTIDE 2'-PHOSPHODIESTERASE_3'-NUCLEOTIDASE"/>
    <property type="match status" value="1"/>
</dbReference>
<dbReference type="PANTHER" id="PTHR11575">
    <property type="entry name" value="5'-NUCLEOTIDASE-RELATED"/>
    <property type="match status" value="1"/>
</dbReference>
<evidence type="ECO:0000256" key="2">
    <source>
        <dbReference type="ARBA" id="ARBA00022723"/>
    </source>
</evidence>
<evidence type="ECO:0000313" key="9">
    <source>
        <dbReference type="Proteomes" id="UP000635853"/>
    </source>
</evidence>
<dbReference type="EMBL" id="JAESIL010000006">
    <property type="protein sequence ID" value="MBL3577031.1"/>
    <property type="molecule type" value="Genomic_DNA"/>
</dbReference>
<dbReference type="CDD" id="cd07410">
    <property type="entry name" value="MPP_CpdB_N"/>
    <property type="match status" value="1"/>
</dbReference>
<keyword evidence="2" id="KW-0479">Metal-binding</keyword>
<gene>
    <name evidence="8" type="ORF">JMJ92_02485</name>
</gene>
<sequence length="650" mass="68913">MGQPRLLSAGIQAGASLNALHPFSASPAADRVHLRLMETSDLHVHVFPYDYYSDRPIDSAGLARTAALIAALRAEAANTLLFDNGDFLQGNPMGDYIAHERGLRPGEMHPMIAAMNAVGYDAATLGNHDFNYGLDFLLTALDGARFPVVSANLLPGPLAPPGLAALPRYTLLERPVRDGAGATHRLRIGVIGFLPPPIAVWDRRHLDGRAEGGDIVAAARALVPKMRAEGADLVVALAHSGIGEPGHVARQENACLPLAGIEGIDAILSGHQHLTFPGPDFAGIAGVDAEAGTICGKPAVMPGFWGSHLGVIDLLLDRDGPGWRVAEHQSTLHPIAIRKPGCGVVPLAPSNPAVMTAAARAHAETLAYTRRAVGRTAVPLHSYFSLVTNDASVKIVADAQRWYLAEMLKGTPHEGLPLLSAAAPFKAGGHGGPDYYTDVPVGDIAIRNVADLYLYPNTVRAVRVTGAQLRGWLERSAAIFNRIEPGQPDQILLNPEAPCYDFDVIGGVEYRIDLSRPPRFGPGGRLVDPTAGRIAGLSWRGQPVSDDMEFVVATNSFRASGGGGFPGTGVDSMAFEAPDANRDVLLRYIAEHGTVAPRADATWRFEALPGTTVLFDTSPAALDHLDELRDLALEPAGEGPDGFVRLRIAL</sequence>
<keyword evidence="4 5" id="KW-0547">Nucleotide-binding</keyword>
<keyword evidence="9" id="KW-1185">Reference proteome</keyword>
<accession>A0ABS1RBK7</accession>
<dbReference type="Gene3D" id="3.90.780.10">
    <property type="entry name" value="5'-Nucleotidase, C-terminal domain"/>
    <property type="match status" value="1"/>
</dbReference>
<dbReference type="Pfam" id="PF00149">
    <property type="entry name" value="Metallophos"/>
    <property type="match status" value="1"/>
</dbReference>
<dbReference type="InterPro" id="IPR004843">
    <property type="entry name" value="Calcineurin-like_PHP"/>
</dbReference>
<comment type="similarity">
    <text evidence="1 5">Belongs to the 5'-nucleotidase family.</text>
</comment>
<proteinExistence type="inferred from homology"/>
<dbReference type="SUPFAM" id="SSF56300">
    <property type="entry name" value="Metallo-dependent phosphatases"/>
    <property type="match status" value="1"/>
</dbReference>
<evidence type="ECO:0000256" key="4">
    <source>
        <dbReference type="ARBA" id="ARBA00022741"/>
    </source>
</evidence>
<name>A0ABS1RBK7_9RHOB</name>
<evidence type="ECO:0000313" key="8">
    <source>
        <dbReference type="EMBL" id="MBL3577031.1"/>
    </source>
</evidence>
<comment type="caution">
    <text evidence="8">The sequence shown here is derived from an EMBL/GenBank/DDBJ whole genome shotgun (WGS) entry which is preliminary data.</text>
</comment>
<keyword evidence="3" id="KW-0732">Signal</keyword>
<evidence type="ECO:0000259" key="7">
    <source>
        <dbReference type="Pfam" id="PF02872"/>
    </source>
</evidence>
<dbReference type="PRINTS" id="PR01607">
    <property type="entry name" value="APYRASEFAMLY"/>
</dbReference>